<dbReference type="Proteomes" id="UP000219602">
    <property type="component" value="Chromosome 4"/>
</dbReference>
<evidence type="ECO:0000313" key="2">
    <source>
        <dbReference type="Proteomes" id="UP000219602"/>
    </source>
</evidence>
<reference evidence="1 2" key="1">
    <citation type="journal article" date="2016" name="Environ. Microbiol.">
        <title>Effector profiles distinguish formae speciales of Fusarium oxysporum.</title>
        <authorList>
            <person name="van Dam P."/>
            <person name="Fokkens L."/>
            <person name="Schmidt S.M."/>
            <person name="Linmans J.H."/>
            <person name="Kistler H.C."/>
            <person name="Ma L.J."/>
            <person name="Rep M."/>
        </authorList>
    </citation>
    <scope>NUCLEOTIDE SEQUENCE [LARGE SCALE GENOMIC DNA]</scope>
    <source>
        <strain evidence="1 2">Forc016</strain>
    </source>
</reference>
<gene>
    <name evidence="1" type="ORF">AU210_005264</name>
</gene>
<accession>A0A2H3HXF3</accession>
<evidence type="ECO:0000313" key="1">
    <source>
        <dbReference type="EMBL" id="PCD42739.1"/>
    </source>
</evidence>
<dbReference type="AlphaFoldDB" id="A0A2H3HXF3"/>
<dbReference type="STRING" id="327505.A0A2H3HXF3"/>
<dbReference type="EMBL" id="MABQ02000003">
    <property type="protein sequence ID" value="PCD42739.1"/>
    <property type="molecule type" value="Genomic_DNA"/>
</dbReference>
<protein>
    <submittedName>
        <fullName evidence="1">Uncharacterized protein</fullName>
    </submittedName>
</protein>
<sequence>MLIEELETLRESILSLELDPLRAAVRGQEVPDDFPHELVYKCLVAGIRYHDGFAIELRGKSLHQSLERAFNARDIMSNRIPKMEKPEDIPYCFWHPDVPSQGTLRQLLKNYPTLFMRYKVGRACAAGGYEELYKELDDLLPDVAVTEEARDNLPVSKVGAFLNGDTCVRSTLEKRQPVHHEIFPPPFDITEDWCLATDGKRLEERPIPSDILSLLYAPLPPHLPSVEKGILIPMAAFTGNIDRYIRLRRPHPLNGEMQCIVRGIYHNTFFAKWCYEQPELAVLQKFDHARFVMNDDLTWLNNDRPFSK</sequence>
<comment type="caution">
    <text evidence="1">The sequence shown here is derived from an EMBL/GenBank/DDBJ whole genome shotgun (WGS) entry which is preliminary data.</text>
</comment>
<name>A0A2H3HXF3_FUSOX</name>
<proteinExistence type="predicted"/>
<organism evidence="1 2">
    <name type="scientific">Fusarium oxysporum f. sp. radicis-cucumerinum</name>
    <dbReference type="NCBI Taxonomy" id="327505"/>
    <lineage>
        <taxon>Eukaryota</taxon>
        <taxon>Fungi</taxon>
        <taxon>Dikarya</taxon>
        <taxon>Ascomycota</taxon>
        <taxon>Pezizomycotina</taxon>
        <taxon>Sordariomycetes</taxon>
        <taxon>Hypocreomycetidae</taxon>
        <taxon>Hypocreales</taxon>
        <taxon>Nectriaceae</taxon>
        <taxon>Fusarium</taxon>
        <taxon>Fusarium oxysporum species complex</taxon>
    </lineage>
</organism>
<reference evidence="1 2" key="2">
    <citation type="journal article" date="2017" name="Sci. Rep.">
        <title>A mobile pathogenicity chromosome in Fusarium oxysporum for infection of multiple cucurbit species.</title>
        <authorList>
            <person name="van Dam P."/>
            <person name="Fokkens L."/>
            <person name="Ayukawa Y."/>
            <person name="van der Gragt M."/>
            <person name="Ter Horst A."/>
            <person name="Brankovics B."/>
            <person name="Houterman P.M."/>
            <person name="Arie T."/>
            <person name="Rep M."/>
        </authorList>
    </citation>
    <scope>NUCLEOTIDE SEQUENCE [LARGE SCALE GENOMIC DNA]</scope>
    <source>
        <strain evidence="1 2">Forc016</strain>
    </source>
</reference>